<reference evidence="1" key="1">
    <citation type="journal article" date="2015" name="Nature">
        <title>Complex archaea that bridge the gap between prokaryotes and eukaryotes.</title>
        <authorList>
            <person name="Spang A."/>
            <person name="Saw J.H."/>
            <person name="Jorgensen S.L."/>
            <person name="Zaremba-Niedzwiedzka K."/>
            <person name="Martijn J."/>
            <person name="Lind A.E."/>
            <person name="van Eijk R."/>
            <person name="Schleper C."/>
            <person name="Guy L."/>
            <person name="Ettema T.J."/>
        </authorList>
    </citation>
    <scope>NUCLEOTIDE SEQUENCE</scope>
</reference>
<comment type="caution">
    <text evidence="1">The sequence shown here is derived from an EMBL/GenBank/DDBJ whole genome shotgun (WGS) entry which is preliminary data.</text>
</comment>
<feature type="non-terminal residue" evidence="1">
    <location>
        <position position="1"/>
    </location>
</feature>
<proteinExistence type="predicted"/>
<protein>
    <submittedName>
        <fullName evidence="1">Uncharacterized protein</fullName>
    </submittedName>
</protein>
<dbReference type="EMBL" id="LAZR01015310">
    <property type="protein sequence ID" value="KKM13737.1"/>
    <property type="molecule type" value="Genomic_DNA"/>
</dbReference>
<gene>
    <name evidence="1" type="ORF">LCGC14_1713110</name>
</gene>
<sequence>KENNPMCAACSLVRQGYAVEVLQGGVYPISVTGNGCGGRFGSLLDATICLDGCAVMEIN</sequence>
<organism evidence="1">
    <name type="scientific">marine sediment metagenome</name>
    <dbReference type="NCBI Taxonomy" id="412755"/>
    <lineage>
        <taxon>unclassified sequences</taxon>
        <taxon>metagenomes</taxon>
        <taxon>ecological metagenomes</taxon>
    </lineage>
</organism>
<accession>A0A0F9HF12</accession>
<dbReference type="AlphaFoldDB" id="A0A0F9HF12"/>
<name>A0A0F9HF12_9ZZZZ</name>
<evidence type="ECO:0000313" key="1">
    <source>
        <dbReference type="EMBL" id="KKM13737.1"/>
    </source>
</evidence>